<protein>
    <submittedName>
        <fullName evidence="2">Glycosyl transferase family 2</fullName>
    </submittedName>
</protein>
<name>A0A1H8LHP9_9RHOB</name>
<evidence type="ECO:0000259" key="1">
    <source>
        <dbReference type="Pfam" id="PF00535"/>
    </source>
</evidence>
<dbReference type="InterPro" id="IPR050256">
    <property type="entry name" value="Glycosyltransferase_2"/>
</dbReference>
<dbReference type="AlphaFoldDB" id="A0A1H8LHP9"/>
<dbReference type="Gene3D" id="3.90.550.10">
    <property type="entry name" value="Spore Coat Polysaccharide Biosynthesis Protein SpsA, Chain A"/>
    <property type="match status" value="1"/>
</dbReference>
<dbReference type="PANTHER" id="PTHR48090:SF6">
    <property type="entry name" value="SLR5056 PROTEIN"/>
    <property type="match status" value="1"/>
</dbReference>
<dbReference type="PANTHER" id="PTHR48090">
    <property type="entry name" value="UNDECAPRENYL-PHOSPHATE 4-DEOXY-4-FORMAMIDO-L-ARABINOSE TRANSFERASE-RELATED"/>
    <property type="match status" value="1"/>
</dbReference>
<dbReference type="STRING" id="1077947.SAMN05216227_10421"/>
<dbReference type="EMBL" id="FOCO01000042">
    <property type="protein sequence ID" value="SEO04690.1"/>
    <property type="molecule type" value="Genomic_DNA"/>
</dbReference>
<dbReference type="RefSeq" id="WP_050520382.1">
    <property type="nucleotide sequence ID" value="NZ_FOCO01000042.1"/>
</dbReference>
<reference evidence="2 3" key="1">
    <citation type="submission" date="2016-10" db="EMBL/GenBank/DDBJ databases">
        <authorList>
            <person name="de Groot N.N."/>
        </authorList>
    </citation>
    <scope>NUCLEOTIDE SEQUENCE [LARGE SCALE GENOMIC DNA]</scope>
    <source>
        <strain evidence="2 3">CGMCC 1.10836</strain>
    </source>
</reference>
<proteinExistence type="predicted"/>
<keyword evidence="2" id="KW-0808">Transferase</keyword>
<feature type="domain" description="Glycosyltransferase 2-like" evidence="1">
    <location>
        <begin position="6"/>
        <end position="122"/>
    </location>
</feature>
<organism evidence="2 3">
    <name type="scientific">Pseudorhodobacter antarcticus</name>
    <dbReference type="NCBI Taxonomy" id="1077947"/>
    <lineage>
        <taxon>Bacteria</taxon>
        <taxon>Pseudomonadati</taxon>
        <taxon>Pseudomonadota</taxon>
        <taxon>Alphaproteobacteria</taxon>
        <taxon>Rhodobacterales</taxon>
        <taxon>Paracoccaceae</taxon>
        <taxon>Pseudorhodobacter</taxon>
    </lineage>
</organism>
<evidence type="ECO:0000313" key="2">
    <source>
        <dbReference type="EMBL" id="SEO04690.1"/>
    </source>
</evidence>
<evidence type="ECO:0000313" key="3">
    <source>
        <dbReference type="Proteomes" id="UP000183002"/>
    </source>
</evidence>
<keyword evidence="3" id="KW-1185">Reference proteome</keyword>
<dbReference type="InterPro" id="IPR001173">
    <property type="entry name" value="Glyco_trans_2-like"/>
</dbReference>
<sequence>MTPLATILIPAWNEGTQIARTLTFLQNGMARGRFRIIIIANACSDDTARAAQLAAPDALVLETPIAGKCHAMNLGMAYAEPGAPVVCLDADLDVSAAEILALIEPLRNGTALAACGRMRVDTALASAPVRAWVQAWQMNPYPSVPIIVRQSTG</sequence>
<dbReference type="Proteomes" id="UP000183002">
    <property type="component" value="Unassembled WGS sequence"/>
</dbReference>
<dbReference type="GO" id="GO:0016740">
    <property type="term" value="F:transferase activity"/>
    <property type="evidence" value="ECO:0007669"/>
    <property type="project" value="UniProtKB-KW"/>
</dbReference>
<accession>A0A1H8LHP9</accession>
<dbReference type="InterPro" id="IPR029044">
    <property type="entry name" value="Nucleotide-diphossugar_trans"/>
</dbReference>
<dbReference type="SUPFAM" id="SSF53448">
    <property type="entry name" value="Nucleotide-diphospho-sugar transferases"/>
    <property type="match status" value="1"/>
</dbReference>
<gene>
    <name evidence="2" type="ORF">SAMN05216227_10421</name>
</gene>
<dbReference type="Pfam" id="PF00535">
    <property type="entry name" value="Glycos_transf_2"/>
    <property type="match status" value="1"/>
</dbReference>
<dbReference type="OrthoDB" id="5291101at2"/>